<evidence type="ECO:0000256" key="8">
    <source>
        <dbReference type="SAM" id="Phobius"/>
    </source>
</evidence>
<dbReference type="PANTHER" id="PTHR22926">
    <property type="entry name" value="PHOSPHO-N-ACETYLMURAMOYL-PENTAPEPTIDE-TRANSFERASE"/>
    <property type="match status" value="1"/>
</dbReference>
<feature type="transmembrane region" description="Helical" evidence="8">
    <location>
        <begin position="6"/>
        <end position="27"/>
    </location>
</feature>
<dbReference type="InterPro" id="IPR018480">
    <property type="entry name" value="PNAcMuramoyl-5peptid_Trfase_CS"/>
</dbReference>
<dbReference type="GO" id="GO:0046872">
    <property type="term" value="F:metal ion binding"/>
    <property type="evidence" value="ECO:0007669"/>
    <property type="project" value="UniProtKB-KW"/>
</dbReference>
<evidence type="ECO:0000256" key="6">
    <source>
        <dbReference type="ARBA" id="ARBA00023136"/>
    </source>
</evidence>
<feature type="transmembrane region" description="Helical" evidence="8">
    <location>
        <begin position="185"/>
        <end position="202"/>
    </location>
</feature>
<dbReference type="CDD" id="cd06853">
    <property type="entry name" value="GT_WecA_like"/>
    <property type="match status" value="1"/>
</dbReference>
<feature type="transmembrane region" description="Helical" evidence="8">
    <location>
        <begin position="253"/>
        <end position="275"/>
    </location>
</feature>
<dbReference type="InterPro" id="IPR000715">
    <property type="entry name" value="Glycosyl_transferase_4"/>
</dbReference>
<evidence type="ECO:0000313" key="9">
    <source>
        <dbReference type="EMBL" id="MBK1620651.1"/>
    </source>
</evidence>
<feature type="transmembrane region" description="Helical" evidence="8">
    <location>
        <begin position="102"/>
        <end position="122"/>
    </location>
</feature>
<dbReference type="GO" id="GO:0009103">
    <property type="term" value="P:lipopolysaccharide biosynthetic process"/>
    <property type="evidence" value="ECO:0007669"/>
    <property type="project" value="TreeGrafter"/>
</dbReference>
<keyword evidence="10" id="KW-1185">Reference proteome</keyword>
<dbReference type="AlphaFoldDB" id="A0A9X0WC39"/>
<keyword evidence="7" id="KW-0460">Magnesium</keyword>
<keyword evidence="5 8" id="KW-1133">Transmembrane helix</keyword>
<keyword evidence="6 8" id="KW-0472">Membrane</keyword>
<keyword evidence="2" id="KW-1003">Cell membrane</keyword>
<organism evidence="9 10">
    <name type="scientific">Lamprobacter modestohalophilus</name>
    <dbReference type="NCBI Taxonomy" id="1064514"/>
    <lineage>
        <taxon>Bacteria</taxon>
        <taxon>Pseudomonadati</taxon>
        <taxon>Pseudomonadota</taxon>
        <taxon>Gammaproteobacteria</taxon>
        <taxon>Chromatiales</taxon>
        <taxon>Chromatiaceae</taxon>
        <taxon>Lamprobacter</taxon>
    </lineage>
</organism>
<evidence type="ECO:0000256" key="4">
    <source>
        <dbReference type="ARBA" id="ARBA00022692"/>
    </source>
</evidence>
<keyword evidence="7" id="KW-0479">Metal-binding</keyword>
<dbReference type="GO" id="GO:0071555">
    <property type="term" value="P:cell wall organization"/>
    <property type="evidence" value="ECO:0007669"/>
    <property type="project" value="TreeGrafter"/>
</dbReference>
<keyword evidence="3" id="KW-0808">Transferase</keyword>
<gene>
    <name evidence="9" type="ORF">CKO42_19900</name>
</gene>
<evidence type="ECO:0000313" key="10">
    <source>
        <dbReference type="Proteomes" id="UP001138768"/>
    </source>
</evidence>
<feature type="transmembrane region" description="Helical" evidence="8">
    <location>
        <begin position="214"/>
        <end position="233"/>
    </location>
</feature>
<keyword evidence="4 8" id="KW-0812">Transmembrane</keyword>
<feature type="transmembrane region" description="Helical" evidence="8">
    <location>
        <begin position="47"/>
        <end position="67"/>
    </location>
</feature>
<dbReference type="GO" id="GO:0044038">
    <property type="term" value="P:cell wall macromolecule biosynthetic process"/>
    <property type="evidence" value="ECO:0007669"/>
    <property type="project" value="TreeGrafter"/>
</dbReference>
<dbReference type="Pfam" id="PF00953">
    <property type="entry name" value="Glycos_transf_4"/>
    <property type="match status" value="1"/>
</dbReference>
<feature type="transmembrane region" description="Helical" evidence="8">
    <location>
        <begin position="332"/>
        <end position="351"/>
    </location>
</feature>
<proteinExistence type="predicted"/>
<dbReference type="GO" id="GO:0005886">
    <property type="term" value="C:plasma membrane"/>
    <property type="evidence" value="ECO:0007669"/>
    <property type="project" value="UniProtKB-SubCell"/>
</dbReference>
<feature type="transmembrane region" description="Helical" evidence="8">
    <location>
        <begin position="304"/>
        <end position="326"/>
    </location>
</feature>
<feature type="transmembrane region" description="Helical" evidence="8">
    <location>
        <begin position="161"/>
        <end position="179"/>
    </location>
</feature>
<evidence type="ECO:0000256" key="7">
    <source>
        <dbReference type="PIRSR" id="PIRSR600715-1"/>
    </source>
</evidence>
<evidence type="ECO:0000256" key="5">
    <source>
        <dbReference type="ARBA" id="ARBA00022989"/>
    </source>
</evidence>
<feature type="binding site" evidence="7">
    <location>
        <position position="218"/>
    </location>
    <ligand>
        <name>Mg(2+)</name>
        <dbReference type="ChEBI" id="CHEBI:18420"/>
    </ligand>
</feature>
<sequence>MQNLNIALGAFAAAGTSLTVIYALHPLAPRLGLIDHPGSWRKLHQRAIPTIGGLSIAAGLLAAYMLIAPASEPSGIALLGAALLVVVGGLDDRFNLDYQLRFLAQAAAALILVLGAGVKVTNLGDLLGLGPIDLGAFSLPFSVIAVVGLINAFNMIDGIDGLSGGLALIALVSLCIADPTCSTGGAFLLPIVCAALLPYLACNLGIGRLRQKKIFLGDAGSMLLGYLVAWALISATQPAEAAAVGDTAAASRLAPVIALWLVAIPLLDVFNVMSWRMLRKRSPFKADRSHLHHKLTRVLGHSRVALAVILAIASLFATVALVVWHLGVPEPVLFYAALLVFAGYVLMQTRVPRVYSVRYRRRLQRRLALQTVL</sequence>
<evidence type="ECO:0000256" key="1">
    <source>
        <dbReference type="ARBA" id="ARBA00004651"/>
    </source>
</evidence>
<dbReference type="GO" id="GO:0016780">
    <property type="term" value="F:phosphotransferase activity, for other substituted phosphate groups"/>
    <property type="evidence" value="ECO:0007669"/>
    <property type="project" value="InterPro"/>
</dbReference>
<evidence type="ECO:0000256" key="2">
    <source>
        <dbReference type="ARBA" id="ARBA00022475"/>
    </source>
</evidence>
<comment type="caution">
    <text evidence="9">The sequence shown here is derived from an EMBL/GenBank/DDBJ whole genome shotgun (WGS) entry which is preliminary data.</text>
</comment>
<name>A0A9X0WC39_9GAMM</name>
<comment type="cofactor">
    <cofactor evidence="7">
        <name>Mg(2+)</name>
        <dbReference type="ChEBI" id="CHEBI:18420"/>
    </cofactor>
</comment>
<dbReference type="Proteomes" id="UP001138768">
    <property type="component" value="Unassembled WGS sequence"/>
</dbReference>
<comment type="subcellular location">
    <subcellularLocation>
        <location evidence="1">Cell membrane</location>
        <topology evidence="1">Multi-pass membrane protein</topology>
    </subcellularLocation>
</comment>
<protein>
    <recommendedName>
        <fullName evidence="11">Undecaprenyl/decaprenyl-phosphate alpha-N-acetylglucosaminyl 1-phosphate transferase</fullName>
    </recommendedName>
</protein>
<dbReference type="RefSeq" id="WP_200247859.1">
    <property type="nucleotide sequence ID" value="NZ_NRRY01000044.1"/>
</dbReference>
<feature type="transmembrane region" description="Helical" evidence="8">
    <location>
        <begin position="73"/>
        <end position="90"/>
    </location>
</feature>
<dbReference type="PROSITE" id="PS01348">
    <property type="entry name" value="MRAY_2"/>
    <property type="match status" value="1"/>
</dbReference>
<feature type="binding site" evidence="7">
    <location>
        <position position="154"/>
    </location>
    <ligand>
        <name>Mg(2+)</name>
        <dbReference type="ChEBI" id="CHEBI:18420"/>
    </ligand>
</feature>
<dbReference type="PANTHER" id="PTHR22926:SF3">
    <property type="entry name" value="UNDECAPRENYL-PHOSPHATE ALPHA-N-ACETYLGLUCOSAMINYL 1-PHOSPHATE TRANSFERASE"/>
    <property type="match status" value="1"/>
</dbReference>
<dbReference type="EMBL" id="NRRY01000044">
    <property type="protein sequence ID" value="MBK1620651.1"/>
    <property type="molecule type" value="Genomic_DNA"/>
</dbReference>
<accession>A0A9X0WC39</accession>
<reference evidence="9 10" key="1">
    <citation type="journal article" date="2020" name="Microorganisms">
        <title>Osmotic Adaptation and Compatible Solute Biosynthesis of Phototrophic Bacteria as Revealed from Genome Analyses.</title>
        <authorList>
            <person name="Imhoff J.F."/>
            <person name="Rahn T."/>
            <person name="Kunzel S."/>
            <person name="Keller A."/>
            <person name="Neulinger S.C."/>
        </authorList>
    </citation>
    <scope>NUCLEOTIDE SEQUENCE [LARGE SCALE GENOMIC DNA]</scope>
    <source>
        <strain evidence="9 10">DSM 25653</strain>
    </source>
</reference>
<feature type="transmembrane region" description="Helical" evidence="8">
    <location>
        <begin position="134"/>
        <end position="154"/>
    </location>
</feature>
<evidence type="ECO:0000256" key="3">
    <source>
        <dbReference type="ARBA" id="ARBA00022679"/>
    </source>
</evidence>
<evidence type="ECO:0008006" key="11">
    <source>
        <dbReference type="Google" id="ProtNLM"/>
    </source>
</evidence>